<dbReference type="STRING" id="133383.A0A1R0GY27"/>
<evidence type="ECO:0000313" key="6">
    <source>
        <dbReference type="Proteomes" id="UP000187455"/>
    </source>
</evidence>
<dbReference type="InterPro" id="IPR025714">
    <property type="entry name" value="Methyltranfer_dom"/>
</dbReference>
<dbReference type="InterPro" id="IPR029063">
    <property type="entry name" value="SAM-dependent_MTases_sf"/>
</dbReference>
<dbReference type="OrthoDB" id="411785at2759"/>
<proteinExistence type="inferred from homology"/>
<dbReference type="AlphaFoldDB" id="A0A1R0GY27"/>
<keyword evidence="6" id="KW-1185">Reference proteome</keyword>
<keyword evidence="2 5" id="KW-0489">Methyltransferase</keyword>
<evidence type="ECO:0000313" key="5">
    <source>
        <dbReference type="EMBL" id="OLY81787.1"/>
    </source>
</evidence>
<dbReference type="EMBL" id="LSSL01002161">
    <property type="protein sequence ID" value="OLY81787.1"/>
    <property type="molecule type" value="Genomic_DNA"/>
</dbReference>
<dbReference type="PANTHER" id="PTHR12176">
    <property type="entry name" value="SAM-DEPENDENT METHYLTRANSFERASE SUPERFAMILY PROTEIN"/>
    <property type="match status" value="1"/>
</dbReference>
<evidence type="ECO:0000256" key="1">
    <source>
        <dbReference type="ARBA" id="ARBA00008361"/>
    </source>
</evidence>
<sequence length="215" mass="25115">MHTTSYDSKDYWVSRFEKEKSFDWLLDYSSLKPFFDRYCTKSSQILNLGCGNSPMPFHLFDDGFGHSLNLDYCENVVENMQQIARVKYSTEQRRQGPFPKWEIADVLDMPHIPCESFDLIFEKSTSDCISTLDNDGSGLRKFESEIYRVCKSGGIWISVSYSQDRWDGFISEKRWAFNVEKVIVPQNISSLPHTSAPVSRPIQYQYIYIFKKNTI</sequence>
<dbReference type="Gene3D" id="3.40.50.150">
    <property type="entry name" value="Vaccinia Virus protein VP39"/>
    <property type="match status" value="1"/>
</dbReference>
<evidence type="ECO:0000256" key="3">
    <source>
        <dbReference type="ARBA" id="ARBA00022679"/>
    </source>
</evidence>
<dbReference type="InterPro" id="IPR051419">
    <property type="entry name" value="Lys/N-term_MeTrsfase_sf"/>
</dbReference>
<dbReference type="SUPFAM" id="SSF53335">
    <property type="entry name" value="S-adenosyl-L-methionine-dependent methyltransferases"/>
    <property type="match status" value="1"/>
</dbReference>
<organism evidence="5 6">
    <name type="scientific">Smittium mucronatum</name>
    <dbReference type="NCBI Taxonomy" id="133383"/>
    <lineage>
        <taxon>Eukaryota</taxon>
        <taxon>Fungi</taxon>
        <taxon>Fungi incertae sedis</taxon>
        <taxon>Zoopagomycota</taxon>
        <taxon>Kickxellomycotina</taxon>
        <taxon>Harpellomycetes</taxon>
        <taxon>Harpellales</taxon>
        <taxon>Legeriomycetaceae</taxon>
        <taxon>Smittium</taxon>
    </lineage>
</organism>
<evidence type="ECO:0000259" key="4">
    <source>
        <dbReference type="Pfam" id="PF13847"/>
    </source>
</evidence>
<gene>
    <name evidence="5" type="ORF">AYI68_g4104</name>
</gene>
<accession>A0A1R0GY27</accession>
<feature type="domain" description="Methyltransferase" evidence="4">
    <location>
        <begin position="41"/>
        <end position="162"/>
    </location>
</feature>
<dbReference type="Pfam" id="PF13847">
    <property type="entry name" value="Methyltransf_31"/>
    <property type="match status" value="1"/>
</dbReference>
<reference evidence="5 6" key="1">
    <citation type="journal article" date="2016" name="Mol. Biol. Evol.">
        <title>Genome-Wide Survey of Gut Fungi (Harpellales) Reveals the First Horizontally Transferred Ubiquitin Gene from a Mosquito Host.</title>
        <authorList>
            <person name="Wang Y."/>
            <person name="White M.M."/>
            <person name="Kvist S."/>
            <person name="Moncalvo J.M."/>
        </authorList>
    </citation>
    <scope>NUCLEOTIDE SEQUENCE [LARGE SCALE GENOMIC DNA]</scope>
    <source>
        <strain evidence="5 6">ALG-7-W6</strain>
    </source>
</reference>
<dbReference type="GO" id="GO:0008168">
    <property type="term" value="F:methyltransferase activity"/>
    <property type="evidence" value="ECO:0007669"/>
    <property type="project" value="UniProtKB-KW"/>
</dbReference>
<name>A0A1R0GY27_9FUNG</name>
<comment type="caution">
    <text evidence="5">The sequence shown here is derived from an EMBL/GenBank/DDBJ whole genome shotgun (WGS) entry which is preliminary data.</text>
</comment>
<comment type="similarity">
    <text evidence="1">Belongs to the methyltransferase superfamily.</text>
</comment>
<evidence type="ECO:0000256" key="2">
    <source>
        <dbReference type="ARBA" id="ARBA00022603"/>
    </source>
</evidence>
<dbReference type="CDD" id="cd02440">
    <property type="entry name" value="AdoMet_MTases"/>
    <property type="match status" value="1"/>
</dbReference>
<keyword evidence="3 5" id="KW-0808">Transferase</keyword>
<dbReference type="GO" id="GO:0032259">
    <property type="term" value="P:methylation"/>
    <property type="evidence" value="ECO:0007669"/>
    <property type="project" value="UniProtKB-KW"/>
</dbReference>
<protein>
    <submittedName>
        <fullName evidence="5">Methyltransferase-like protein 13</fullName>
    </submittedName>
</protein>
<dbReference type="Proteomes" id="UP000187455">
    <property type="component" value="Unassembled WGS sequence"/>
</dbReference>